<dbReference type="GO" id="GO:0050661">
    <property type="term" value="F:NADP binding"/>
    <property type="evidence" value="ECO:0007669"/>
    <property type="project" value="InterPro"/>
</dbReference>
<dbReference type="AlphaFoldDB" id="A0A192H0C2"/>
<comment type="pathway">
    <text evidence="2 11">Cofactor biosynthesis; riboflavin biosynthesis; 5-amino-6-(D-ribitylamino)uracil from GTP: step 2/4.</text>
</comment>
<dbReference type="InterPro" id="IPR002125">
    <property type="entry name" value="CMP_dCMP_dom"/>
</dbReference>
<proteinExistence type="inferred from homology"/>
<dbReference type="GO" id="GO:0009231">
    <property type="term" value="P:riboflavin biosynthetic process"/>
    <property type="evidence" value="ECO:0007669"/>
    <property type="project" value="UniProtKB-UniPathway"/>
</dbReference>
<dbReference type="KEGG" id="lbt:AYR52_10425"/>
<evidence type="ECO:0000256" key="13">
    <source>
        <dbReference type="PIRSR" id="PIRSR006769-2"/>
    </source>
</evidence>
<evidence type="ECO:0000256" key="8">
    <source>
        <dbReference type="ARBA" id="ARBA00023268"/>
    </source>
</evidence>
<feature type="binding site" evidence="13">
    <location>
        <position position="196"/>
    </location>
    <ligand>
        <name>NADP(+)</name>
        <dbReference type="ChEBI" id="CHEBI:58349"/>
    </ligand>
</feature>
<dbReference type="InterPro" id="IPR011549">
    <property type="entry name" value="RibD_C"/>
</dbReference>
<feature type="binding site" evidence="13">
    <location>
        <position position="280"/>
    </location>
    <ligand>
        <name>substrate</name>
    </ligand>
</feature>
<keyword evidence="6 11" id="KW-0521">NADP</keyword>
<dbReference type="InterPro" id="IPR004794">
    <property type="entry name" value="Eubact_RibD"/>
</dbReference>
<keyword evidence="16" id="KW-1185">Reference proteome</keyword>
<comment type="pathway">
    <text evidence="3 11">Cofactor biosynthesis; riboflavin biosynthesis; 5-amino-6-(D-ribitylamino)uracil from GTP: step 3/4.</text>
</comment>
<evidence type="ECO:0000256" key="4">
    <source>
        <dbReference type="ARBA" id="ARBA00005259"/>
    </source>
</evidence>
<dbReference type="Gene3D" id="3.40.430.10">
    <property type="entry name" value="Dihydrofolate Reductase, subunit A"/>
    <property type="match status" value="1"/>
</dbReference>
<dbReference type="EMBL" id="CP014873">
    <property type="protein sequence ID" value="ANK61805.1"/>
    <property type="molecule type" value="Genomic_DNA"/>
</dbReference>
<dbReference type="GO" id="GO:0008835">
    <property type="term" value="F:diaminohydroxyphosphoribosylaminopyrimidine deaminase activity"/>
    <property type="evidence" value="ECO:0007669"/>
    <property type="project" value="UniProtKB-EC"/>
</dbReference>
<evidence type="ECO:0000256" key="5">
    <source>
        <dbReference type="ARBA" id="ARBA00007417"/>
    </source>
</evidence>
<dbReference type="SUPFAM" id="SSF53597">
    <property type="entry name" value="Dihydrofolate reductase-like"/>
    <property type="match status" value="1"/>
</dbReference>
<dbReference type="CDD" id="cd01284">
    <property type="entry name" value="Riboflavin_deaminase-reductase"/>
    <property type="match status" value="1"/>
</dbReference>
<dbReference type="InterPro" id="IPR016193">
    <property type="entry name" value="Cytidine_deaminase-like"/>
</dbReference>
<dbReference type="PANTHER" id="PTHR38011">
    <property type="entry name" value="DIHYDROFOLATE REDUCTASE FAMILY PROTEIN (AFU_ORTHOLOGUE AFUA_8G06820)"/>
    <property type="match status" value="1"/>
</dbReference>
<evidence type="ECO:0000256" key="2">
    <source>
        <dbReference type="ARBA" id="ARBA00004882"/>
    </source>
</evidence>
<keyword evidence="11" id="KW-0378">Hydrolase</keyword>
<dbReference type="InterPro" id="IPR050765">
    <property type="entry name" value="Riboflavin_Biosynth_HTPR"/>
</dbReference>
<dbReference type="InterPro" id="IPR024072">
    <property type="entry name" value="DHFR-like_dom_sf"/>
</dbReference>
<feature type="binding site" evidence="13">
    <location>
        <position position="192"/>
    </location>
    <ligand>
        <name>NADP(+)</name>
        <dbReference type="ChEBI" id="CHEBI:58349"/>
    </ligand>
</feature>
<dbReference type="NCBIfam" id="TIGR00326">
    <property type="entry name" value="eubact_ribD"/>
    <property type="match status" value="1"/>
</dbReference>
<evidence type="ECO:0000256" key="1">
    <source>
        <dbReference type="ARBA" id="ARBA00002151"/>
    </source>
</evidence>
<evidence type="ECO:0000256" key="10">
    <source>
        <dbReference type="ARBA" id="ARBA00049886"/>
    </source>
</evidence>
<evidence type="ECO:0000256" key="12">
    <source>
        <dbReference type="PIRSR" id="PIRSR006769-1"/>
    </source>
</evidence>
<protein>
    <recommendedName>
        <fullName evidence="11">Riboflavin biosynthesis protein RibD</fullName>
    </recommendedName>
    <domain>
        <recommendedName>
            <fullName evidence="11">Diaminohydroxyphosphoribosylaminopyrimidine deaminase</fullName>
            <shortName evidence="11">DRAP deaminase</shortName>
            <ecNumber evidence="11">3.5.4.26</ecNumber>
        </recommendedName>
        <alternativeName>
            <fullName evidence="11">Riboflavin-specific deaminase</fullName>
        </alternativeName>
    </domain>
    <domain>
        <recommendedName>
            <fullName evidence="11">5-amino-6-(5-phosphoribosylamino)uracil reductase</fullName>
            <ecNumber evidence="11">1.1.1.193</ecNumber>
        </recommendedName>
        <alternativeName>
            <fullName evidence="11">HTP reductase</fullName>
        </alternativeName>
    </domain>
</protein>
<comment type="function">
    <text evidence="1 11">Converts 2,5-diamino-6-(ribosylamino)-4(3h)-pyrimidinone 5'-phosphate into 5-amino-6-(ribosylamino)-2,4(1h,3h)-pyrimidinedione 5'-phosphate.</text>
</comment>
<evidence type="ECO:0000313" key="15">
    <source>
        <dbReference type="EMBL" id="ANK61805.1"/>
    </source>
</evidence>
<sequence>MRLALHEALKGRYLTYTNPMVGAVFVKNNKIIGVGHHLGFGYEHAEVNAFHNVQSPEEVNNSTLYVTLEPCSHFGKTPPCCRQLVAWGVKRVYIAQKDPNPLVGDKGISYLREHGVEIHLGLEQAAAEQLNQFYNFFYRQQRPFITLKVAQTLDGRVSLDGEQRTYLTDEVANQDVQKLRGDYQAILVGSGTVLADDPKLTVRHQLKYPPVRVVLDRRGRVTPVQQVTDDAAPTWLFTENQKSTAKLADTAVKVFYRPKWTIKLVIQELAQAGIQSVLVEGGPQLHDAFLLANNWQRLIVYQTNQLAGGTSLAAFQSRRQSTELTTLEIRSVKKIGNAIKITGEMA</sequence>
<gene>
    <name evidence="15" type="ORF">AYR53_02900</name>
</gene>
<evidence type="ECO:0000256" key="7">
    <source>
        <dbReference type="ARBA" id="ARBA00023002"/>
    </source>
</evidence>
<evidence type="ECO:0000256" key="6">
    <source>
        <dbReference type="ARBA" id="ARBA00022857"/>
    </source>
</evidence>
<comment type="similarity">
    <text evidence="4 11">In the N-terminal section; belongs to the cytidine and deoxycytidylate deaminase family.</text>
</comment>
<keyword evidence="11" id="KW-0686">Riboflavin biosynthesis</keyword>
<evidence type="ECO:0000256" key="11">
    <source>
        <dbReference type="PIRNR" id="PIRNR006769"/>
    </source>
</evidence>
<feature type="binding site" evidence="14">
    <location>
        <position position="44"/>
    </location>
    <ligand>
        <name>Zn(2+)</name>
        <dbReference type="ChEBI" id="CHEBI:29105"/>
        <note>catalytic</note>
    </ligand>
</feature>
<dbReference type="GO" id="GO:0008703">
    <property type="term" value="F:5-amino-6-(5-phosphoribosylamino)uracil reductase activity"/>
    <property type="evidence" value="ECO:0007669"/>
    <property type="project" value="UniProtKB-EC"/>
</dbReference>
<comment type="similarity">
    <text evidence="5 11">In the C-terminal section; belongs to the HTP reductase family.</text>
</comment>
<organism evidence="15 16">
    <name type="scientific">Loigolactobacillus backii</name>
    <dbReference type="NCBI Taxonomy" id="375175"/>
    <lineage>
        <taxon>Bacteria</taxon>
        <taxon>Bacillati</taxon>
        <taxon>Bacillota</taxon>
        <taxon>Bacilli</taxon>
        <taxon>Lactobacillales</taxon>
        <taxon>Lactobacillaceae</taxon>
        <taxon>Loigolactobacillus</taxon>
    </lineage>
</organism>
<keyword evidence="11 14" id="KW-0479">Metal-binding</keyword>
<accession>A0A192H0C2</accession>
<dbReference type="Pfam" id="PF00383">
    <property type="entry name" value="dCMP_cyt_deam_1"/>
    <property type="match status" value="1"/>
</dbReference>
<evidence type="ECO:0000256" key="9">
    <source>
        <dbReference type="ARBA" id="ARBA00049861"/>
    </source>
</evidence>
<dbReference type="Gene3D" id="3.40.140.10">
    <property type="entry name" value="Cytidine Deaminase, domain 2"/>
    <property type="match status" value="1"/>
</dbReference>
<comment type="catalytic activity">
    <reaction evidence="10 11">
        <text>2,5-diamino-6-hydroxy-4-(5-phosphoribosylamino)-pyrimidine + H2O + H(+) = 5-amino-6-(5-phospho-D-ribosylamino)uracil + NH4(+)</text>
        <dbReference type="Rhea" id="RHEA:21868"/>
        <dbReference type="ChEBI" id="CHEBI:15377"/>
        <dbReference type="ChEBI" id="CHEBI:15378"/>
        <dbReference type="ChEBI" id="CHEBI:28938"/>
        <dbReference type="ChEBI" id="CHEBI:58453"/>
        <dbReference type="ChEBI" id="CHEBI:58614"/>
        <dbReference type="EC" id="3.5.4.26"/>
    </reaction>
</comment>
<dbReference type="Proteomes" id="UP000078582">
    <property type="component" value="Chromosome"/>
</dbReference>
<dbReference type="PANTHER" id="PTHR38011:SF7">
    <property type="entry name" value="2,5-DIAMINO-6-RIBOSYLAMINO-4(3H)-PYRIMIDINONE 5'-PHOSPHATE REDUCTASE"/>
    <property type="match status" value="1"/>
</dbReference>
<evidence type="ECO:0000256" key="3">
    <source>
        <dbReference type="ARBA" id="ARBA00004910"/>
    </source>
</evidence>
<comment type="catalytic activity">
    <reaction evidence="9 11">
        <text>5-amino-6-(5-phospho-D-ribitylamino)uracil + NADP(+) = 5-amino-6-(5-phospho-D-ribosylamino)uracil + NADPH + H(+)</text>
        <dbReference type="Rhea" id="RHEA:17845"/>
        <dbReference type="ChEBI" id="CHEBI:15378"/>
        <dbReference type="ChEBI" id="CHEBI:57783"/>
        <dbReference type="ChEBI" id="CHEBI:58349"/>
        <dbReference type="ChEBI" id="CHEBI:58421"/>
        <dbReference type="ChEBI" id="CHEBI:58453"/>
        <dbReference type="EC" id="1.1.1.193"/>
    </reaction>
</comment>
<dbReference type="STRING" id="375175.AYR53_02900"/>
<dbReference type="GO" id="GO:0046872">
    <property type="term" value="F:metal ion binding"/>
    <property type="evidence" value="ECO:0007669"/>
    <property type="project" value="UniProtKB-KW"/>
</dbReference>
<feature type="binding site" evidence="13">
    <location>
        <position position="200"/>
    </location>
    <ligand>
        <name>substrate</name>
    </ligand>
</feature>
<dbReference type="PROSITE" id="PS51747">
    <property type="entry name" value="CYT_DCMP_DEAMINASES_2"/>
    <property type="match status" value="1"/>
</dbReference>
<dbReference type="Pfam" id="PF01872">
    <property type="entry name" value="RibD_C"/>
    <property type="match status" value="1"/>
</dbReference>
<name>A0A192H0C2_9LACO</name>
<feature type="binding site" evidence="13">
    <location>
        <begin position="282"/>
        <end position="288"/>
    </location>
    <ligand>
        <name>NADP(+)</name>
        <dbReference type="ChEBI" id="CHEBI:58349"/>
    </ligand>
</feature>
<dbReference type="PIRSF" id="PIRSF006769">
    <property type="entry name" value="RibD"/>
    <property type="match status" value="1"/>
</dbReference>
<keyword evidence="11 14" id="KW-0862">Zinc</keyword>
<feature type="binding site" evidence="14">
    <location>
        <position position="71"/>
    </location>
    <ligand>
        <name>Zn(2+)</name>
        <dbReference type="ChEBI" id="CHEBI:29105"/>
        <note>catalytic</note>
    </ligand>
</feature>
<feature type="binding site" evidence="14">
    <location>
        <position position="80"/>
    </location>
    <ligand>
        <name>Zn(2+)</name>
        <dbReference type="ChEBI" id="CHEBI:29105"/>
        <note>catalytic</note>
    </ligand>
</feature>
<keyword evidence="8" id="KW-0511">Multifunctional enzyme</keyword>
<dbReference type="NCBIfam" id="TIGR00227">
    <property type="entry name" value="ribD_Cterm"/>
    <property type="match status" value="1"/>
</dbReference>
<feature type="binding site" evidence="13">
    <location>
        <position position="180"/>
    </location>
    <ligand>
        <name>substrate</name>
    </ligand>
</feature>
<feature type="binding site" evidence="13">
    <location>
        <position position="203"/>
    </location>
    <ligand>
        <name>substrate</name>
    </ligand>
</feature>
<feature type="active site" description="Proton donor" evidence="12">
    <location>
        <position position="46"/>
    </location>
</feature>
<dbReference type="InterPro" id="IPR002734">
    <property type="entry name" value="RibDG_C"/>
</dbReference>
<feature type="binding site" evidence="13">
    <location>
        <position position="150"/>
    </location>
    <ligand>
        <name>NADP(+)</name>
        <dbReference type="ChEBI" id="CHEBI:58349"/>
    </ligand>
</feature>
<keyword evidence="7 11" id="KW-0560">Oxidoreductase</keyword>
<dbReference type="EC" id="1.1.1.193" evidence="11"/>
<evidence type="ECO:0000256" key="14">
    <source>
        <dbReference type="PIRSR" id="PIRSR006769-3"/>
    </source>
</evidence>
<comment type="cofactor">
    <cofactor evidence="11 14">
        <name>Zn(2+)</name>
        <dbReference type="ChEBI" id="CHEBI:29105"/>
    </cofactor>
    <text evidence="11 14">Binds 1 zinc ion.</text>
</comment>
<dbReference type="SUPFAM" id="SSF53927">
    <property type="entry name" value="Cytidine deaminase-like"/>
    <property type="match status" value="1"/>
</dbReference>
<reference evidence="15 16" key="1">
    <citation type="submission" date="2016-03" db="EMBL/GenBank/DDBJ databases">
        <title>Pediococcus and Lactobacillus from brewery environment - whole genome sequencing and assembly.</title>
        <authorList>
            <person name="Behr J."/>
            <person name="Geissler A.J."/>
            <person name="Vogel R.F."/>
        </authorList>
    </citation>
    <scope>NUCLEOTIDE SEQUENCE [LARGE SCALE GENOMIC DNA]</scope>
    <source>
        <strain evidence="15 16">TMW 1.1989</strain>
    </source>
</reference>
<evidence type="ECO:0000313" key="16">
    <source>
        <dbReference type="Proteomes" id="UP000078582"/>
    </source>
</evidence>
<dbReference type="UniPathway" id="UPA00275">
    <property type="reaction ID" value="UER00401"/>
</dbReference>
<dbReference type="EC" id="3.5.4.26" evidence="11"/>